<dbReference type="Pfam" id="PF02464">
    <property type="entry name" value="CinA"/>
    <property type="match status" value="1"/>
</dbReference>
<evidence type="ECO:0000313" key="4">
    <source>
        <dbReference type="Proteomes" id="UP000183788"/>
    </source>
</evidence>
<protein>
    <submittedName>
        <fullName evidence="2">Amidohydrolase, PncC family</fullName>
    </submittedName>
    <submittedName>
        <fullName evidence="3">CinA family protein</fullName>
    </submittedName>
</protein>
<evidence type="ECO:0000259" key="1">
    <source>
        <dbReference type="Pfam" id="PF02464"/>
    </source>
</evidence>
<dbReference type="Proteomes" id="UP001326715">
    <property type="component" value="Chromosome"/>
</dbReference>
<dbReference type="NCBIfam" id="TIGR00199">
    <property type="entry name" value="PncC_domain"/>
    <property type="match status" value="1"/>
</dbReference>
<dbReference type="SUPFAM" id="SSF142433">
    <property type="entry name" value="CinA-like"/>
    <property type="match status" value="1"/>
</dbReference>
<dbReference type="InterPro" id="IPR036653">
    <property type="entry name" value="CinA-like_C"/>
</dbReference>
<gene>
    <name evidence="2" type="ORF">SAMN05661012_06319</name>
    <name evidence="3" type="ORF">SR876_06940</name>
</gene>
<evidence type="ECO:0000313" key="2">
    <source>
        <dbReference type="EMBL" id="SFW88807.1"/>
    </source>
</evidence>
<dbReference type="OrthoDB" id="1252536at2"/>
<name>A0A1K1SXK5_9BACT</name>
<dbReference type="EMBL" id="FPIZ01000037">
    <property type="protein sequence ID" value="SFW88807.1"/>
    <property type="molecule type" value="Genomic_DNA"/>
</dbReference>
<feature type="domain" description="CinA C-terminal" evidence="1">
    <location>
        <begin position="11"/>
        <end position="126"/>
    </location>
</feature>
<evidence type="ECO:0000313" key="5">
    <source>
        <dbReference type="Proteomes" id="UP001326715"/>
    </source>
</evidence>
<dbReference type="InterPro" id="IPR008136">
    <property type="entry name" value="CinA_C"/>
</dbReference>
<dbReference type="Gene3D" id="3.90.950.20">
    <property type="entry name" value="CinA-like"/>
    <property type="match status" value="1"/>
</dbReference>
<evidence type="ECO:0000313" key="3">
    <source>
        <dbReference type="EMBL" id="WQG91228.1"/>
    </source>
</evidence>
<reference evidence="2 4" key="1">
    <citation type="submission" date="2016-11" db="EMBL/GenBank/DDBJ databases">
        <authorList>
            <person name="Jaros S."/>
            <person name="Januszkiewicz K."/>
            <person name="Wedrychowicz H."/>
        </authorList>
    </citation>
    <scope>NUCLEOTIDE SEQUENCE [LARGE SCALE GENOMIC DNA]</scope>
    <source>
        <strain evidence="2 4">DSM 784</strain>
    </source>
</reference>
<keyword evidence="2" id="KW-0378">Hydrolase</keyword>
<dbReference type="EMBL" id="CP140154">
    <property type="protein sequence ID" value="WQG91228.1"/>
    <property type="molecule type" value="Genomic_DNA"/>
</dbReference>
<dbReference type="Proteomes" id="UP000183788">
    <property type="component" value="Unassembled WGS sequence"/>
</dbReference>
<accession>A0A1K1SXK5</accession>
<proteinExistence type="predicted"/>
<dbReference type="STRING" id="1004.SAMN05661012_06319"/>
<dbReference type="RefSeq" id="WP_072366114.1">
    <property type="nucleotide sequence ID" value="NZ_CP139972.1"/>
</dbReference>
<keyword evidence="5" id="KW-1185">Reference proteome</keyword>
<dbReference type="GO" id="GO:0016787">
    <property type="term" value="F:hydrolase activity"/>
    <property type="evidence" value="ECO:0007669"/>
    <property type="project" value="UniProtKB-KW"/>
</dbReference>
<sequence length="162" mass="17507">MELFNIDTLNETGNTLLQKNQTIAVSESVTAGLLQFAFSNVPNASNFFQGGLTAYNIAQKFKHLNVEPIHALAVNCVSEKVAVEMALQVSESFNSNWAIGITGHSTPVPESANQLFAFFAIVHNKAVRQAGKLAPVATDPVTVQLEYVNKVIAILNKLVHVS</sequence>
<reference evidence="3 5" key="2">
    <citation type="submission" date="2023-11" db="EMBL/GenBank/DDBJ databases">
        <title>MicrobeMod: A computational toolkit for identifying prokaryotic methylation and restriction-modification with nanopore sequencing.</title>
        <authorList>
            <person name="Crits-Christoph A."/>
            <person name="Kang S.C."/>
            <person name="Lee H."/>
            <person name="Ostrov N."/>
        </authorList>
    </citation>
    <scope>NUCLEOTIDE SEQUENCE [LARGE SCALE GENOMIC DNA]</scope>
    <source>
        <strain evidence="3 5">ATCC 23090</strain>
    </source>
</reference>
<dbReference type="AlphaFoldDB" id="A0A1K1SXK5"/>
<organism evidence="2 4">
    <name type="scientific">Chitinophaga sancti</name>
    <dbReference type="NCBI Taxonomy" id="1004"/>
    <lineage>
        <taxon>Bacteria</taxon>
        <taxon>Pseudomonadati</taxon>
        <taxon>Bacteroidota</taxon>
        <taxon>Chitinophagia</taxon>
        <taxon>Chitinophagales</taxon>
        <taxon>Chitinophagaceae</taxon>
        <taxon>Chitinophaga</taxon>
    </lineage>
</organism>